<dbReference type="SUPFAM" id="SSF81383">
    <property type="entry name" value="F-box domain"/>
    <property type="match status" value="1"/>
</dbReference>
<proteinExistence type="predicted"/>
<dbReference type="PROSITE" id="PS50181">
    <property type="entry name" value="FBOX"/>
    <property type="match status" value="1"/>
</dbReference>
<reference evidence="3" key="1">
    <citation type="submission" date="2013-05" db="EMBL/GenBank/DDBJ databases">
        <title>The Genome sequence of Mucor circinelloides f. circinelloides 1006PhL.</title>
        <authorList>
            <consortium name="The Broad Institute Genomics Platform"/>
            <person name="Cuomo C."/>
            <person name="Earl A."/>
            <person name="Findley K."/>
            <person name="Lee S.C."/>
            <person name="Walker B."/>
            <person name="Young S."/>
            <person name="Zeng Q."/>
            <person name="Gargeya S."/>
            <person name="Fitzgerald M."/>
            <person name="Haas B."/>
            <person name="Abouelleil A."/>
            <person name="Allen A.W."/>
            <person name="Alvarado L."/>
            <person name="Arachchi H.M."/>
            <person name="Berlin A.M."/>
            <person name="Chapman S.B."/>
            <person name="Gainer-Dewar J."/>
            <person name="Goldberg J."/>
            <person name="Griggs A."/>
            <person name="Gujja S."/>
            <person name="Hansen M."/>
            <person name="Howarth C."/>
            <person name="Imamovic A."/>
            <person name="Ireland A."/>
            <person name="Larimer J."/>
            <person name="McCowan C."/>
            <person name="Murphy C."/>
            <person name="Pearson M."/>
            <person name="Poon T.W."/>
            <person name="Priest M."/>
            <person name="Roberts A."/>
            <person name="Saif S."/>
            <person name="Shea T."/>
            <person name="Sisk P."/>
            <person name="Sykes S."/>
            <person name="Wortman J."/>
            <person name="Nusbaum C."/>
            <person name="Birren B."/>
        </authorList>
    </citation>
    <scope>NUCLEOTIDE SEQUENCE [LARGE SCALE GENOMIC DNA]</scope>
    <source>
        <strain evidence="3">1006PhL</strain>
    </source>
</reference>
<gene>
    <name evidence="2" type="ORF">HMPREF1544_10087</name>
</gene>
<accession>S2IZF1</accession>
<dbReference type="PANTHER" id="PTHR38926">
    <property type="entry name" value="F-BOX DOMAIN CONTAINING PROTEIN, EXPRESSED"/>
    <property type="match status" value="1"/>
</dbReference>
<dbReference type="InterPro" id="IPR001810">
    <property type="entry name" value="F-box_dom"/>
</dbReference>
<dbReference type="InterPro" id="IPR036047">
    <property type="entry name" value="F-box-like_dom_sf"/>
</dbReference>
<dbReference type="Proteomes" id="UP000014254">
    <property type="component" value="Unassembled WGS sequence"/>
</dbReference>
<dbReference type="InParanoid" id="S2IZF1"/>
<feature type="domain" description="F-box" evidence="1">
    <location>
        <begin position="1"/>
        <end position="42"/>
    </location>
</feature>
<dbReference type="InterPro" id="IPR032675">
    <property type="entry name" value="LRR_dom_sf"/>
</dbReference>
<dbReference type="AlphaFoldDB" id="S2IZF1"/>
<dbReference type="OMA" id="WRRHSHH"/>
<organism evidence="2 3">
    <name type="scientific">Mucor circinelloides f. circinelloides (strain 1006PhL)</name>
    <name type="common">Mucormycosis agent</name>
    <name type="synonym">Calyptromyces circinelloides</name>
    <dbReference type="NCBI Taxonomy" id="1220926"/>
    <lineage>
        <taxon>Eukaryota</taxon>
        <taxon>Fungi</taxon>
        <taxon>Fungi incertae sedis</taxon>
        <taxon>Mucoromycota</taxon>
        <taxon>Mucoromycotina</taxon>
        <taxon>Mucoromycetes</taxon>
        <taxon>Mucorales</taxon>
        <taxon>Mucorineae</taxon>
        <taxon>Mucoraceae</taxon>
        <taxon>Mucor</taxon>
    </lineage>
</organism>
<dbReference type="EMBL" id="KE124082">
    <property type="protein sequence ID" value="EPB83151.1"/>
    <property type="molecule type" value="Genomic_DNA"/>
</dbReference>
<dbReference type="VEuPathDB" id="FungiDB:HMPREF1544_10087"/>
<dbReference type="Gene3D" id="3.80.10.10">
    <property type="entry name" value="Ribonuclease Inhibitor"/>
    <property type="match status" value="1"/>
</dbReference>
<dbReference type="PANTHER" id="PTHR38926:SF72">
    <property type="entry name" value="IM:7136021-RELATED"/>
    <property type="match status" value="1"/>
</dbReference>
<dbReference type="OrthoDB" id="676979at2759"/>
<evidence type="ECO:0000313" key="2">
    <source>
        <dbReference type="EMBL" id="EPB83151.1"/>
    </source>
</evidence>
<sequence>MILPREILEHIAGFLDSNDQYSCLTVCKSWHPAFLYCLYRHIHLFSDEKSGQLQSTLLHSNYRMGNLVRHVSFQKTVALKLGLGIHIVERNALTMTQELLDMLDQACPLLESLEFDHNQWASSSLTLPKSLLLGLRQLPTLNFSLFTHVVAGNGSKLNRLTHLRIRGNVDMIQNRRSVIDLLTCTPYLTQLILERDELYNKYKTPVISLEHIDRIHQCLPHLVDLQFINHFNFGISNYYIHQIQPAISLIPPQKSLKHLKLEGTLQSYQWIQYISQQYPSLESLTLDLVHSPFSGVFALPPMQLISYRIRESFQAIAGCYQHLRVLRIRGLSTPLWLTHKFITALEKKSFSTEIDAQLYGLDFEGVERSIQALTSQDNSVNLTGIRLPIWRRHSHHTNPLGTWRNTIRPLQAFKGLVHLELDAVSMSYVNTSGEGDGFDLDTILSMLPTLTSLKLSGSTLQLSQQAFLQQKRQQLTKLQELTLHKIAFSTSLMDYLSYYCPDLKRLIICDCQQKESSDNQKLKISIDLQNLDLDLLVLYRVRHPYQLVESRAPGARFLRMNGQNWSHLSIKANTGICEARPLNDPSKIKQIVEWNDIMLEEWGPNRARYHTEEEWLQDVMFGYIDVQCKSAKRVFLDESPVVL</sequence>
<name>S2IZF1_MUCC1</name>
<dbReference type="Pfam" id="PF12937">
    <property type="entry name" value="F-box-like"/>
    <property type="match status" value="1"/>
</dbReference>
<dbReference type="SUPFAM" id="SSF52047">
    <property type="entry name" value="RNI-like"/>
    <property type="match status" value="1"/>
</dbReference>
<keyword evidence="3" id="KW-1185">Reference proteome</keyword>
<protein>
    <recommendedName>
        <fullName evidence="1">F-box domain-containing protein</fullName>
    </recommendedName>
</protein>
<evidence type="ECO:0000313" key="3">
    <source>
        <dbReference type="Proteomes" id="UP000014254"/>
    </source>
</evidence>
<dbReference type="Gene3D" id="1.20.1280.50">
    <property type="match status" value="1"/>
</dbReference>
<evidence type="ECO:0000259" key="1">
    <source>
        <dbReference type="PROSITE" id="PS50181"/>
    </source>
</evidence>